<feature type="region of interest" description="Disordered" evidence="1">
    <location>
        <begin position="23"/>
        <end position="81"/>
    </location>
</feature>
<protein>
    <recommendedName>
        <fullName evidence="4">Major facilitator superfamily (MFS) profile domain-containing protein</fullName>
    </recommendedName>
</protein>
<dbReference type="Proteomes" id="UP000279259">
    <property type="component" value="Unassembled WGS sequence"/>
</dbReference>
<evidence type="ECO:0000313" key="2">
    <source>
        <dbReference type="EMBL" id="RSH91225.1"/>
    </source>
</evidence>
<name>A0A427YJF5_9TREE</name>
<reference evidence="2 3" key="1">
    <citation type="submission" date="2018-11" db="EMBL/GenBank/DDBJ databases">
        <title>Genome sequence of Saitozyma podzolica DSM 27192.</title>
        <authorList>
            <person name="Aliyu H."/>
            <person name="Gorte O."/>
            <person name="Ochsenreither K."/>
        </authorList>
    </citation>
    <scope>NUCLEOTIDE SEQUENCE [LARGE SCALE GENOMIC DNA]</scope>
    <source>
        <strain evidence="2 3">DSM 27192</strain>
    </source>
</reference>
<feature type="compositionally biased region" description="Gly residues" evidence="1">
    <location>
        <begin position="33"/>
        <end position="61"/>
    </location>
</feature>
<proteinExistence type="predicted"/>
<dbReference type="AlphaFoldDB" id="A0A427YJF5"/>
<sequence>MSNRNSVDTAVALDHRAEGLKKDQAVYVKSNGDGNGDYQGNSEGNGTGNGNGNGNTYGPGPNGLSPAQMEKRKAKGDLPDGRHELQDFEAWDSLGFCFPAWKKWSILSVIFIVQCSMNFNASIYANGVTFLTEKFSISEQAARVGQMAFLASLFLVNNDVEQDDIS</sequence>
<evidence type="ECO:0000256" key="1">
    <source>
        <dbReference type="SAM" id="MobiDB-lite"/>
    </source>
</evidence>
<dbReference type="OrthoDB" id="5376138at2759"/>
<feature type="compositionally biased region" description="Basic and acidic residues" evidence="1">
    <location>
        <begin position="69"/>
        <end position="81"/>
    </location>
</feature>
<evidence type="ECO:0008006" key="4">
    <source>
        <dbReference type="Google" id="ProtNLM"/>
    </source>
</evidence>
<comment type="caution">
    <text evidence="2">The sequence shown here is derived from an EMBL/GenBank/DDBJ whole genome shotgun (WGS) entry which is preliminary data.</text>
</comment>
<organism evidence="2 3">
    <name type="scientific">Saitozyma podzolica</name>
    <dbReference type="NCBI Taxonomy" id="1890683"/>
    <lineage>
        <taxon>Eukaryota</taxon>
        <taxon>Fungi</taxon>
        <taxon>Dikarya</taxon>
        <taxon>Basidiomycota</taxon>
        <taxon>Agaricomycotina</taxon>
        <taxon>Tremellomycetes</taxon>
        <taxon>Tremellales</taxon>
        <taxon>Trimorphomycetaceae</taxon>
        <taxon>Saitozyma</taxon>
    </lineage>
</organism>
<keyword evidence="3" id="KW-1185">Reference proteome</keyword>
<dbReference type="EMBL" id="RSCD01000008">
    <property type="protein sequence ID" value="RSH91225.1"/>
    <property type="molecule type" value="Genomic_DNA"/>
</dbReference>
<dbReference type="STRING" id="1890683.A0A427YJF5"/>
<accession>A0A427YJF5</accession>
<evidence type="ECO:0000313" key="3">
    <source>
        <dbReference type="Proteomes" id="UP000279259"/>
    </source>
</evidence>
<gene>
    <name evidence="2" type="ORF">EHS25_009524</name>
</gene>